<feature type="compositionally biased region" description="Low complexity" evidence="2">
    <location>
        <begin position="309"/>
        <end position="323"/>
    </location>
</feature>
<evidence type="ECO:0008006" key="6">
    <source>
        <dbReference type="Google" id="ProtNLM"/>
    </source>
</evidence>
<feature type="compositionally biased region" description="Basic and acidic residues" evidence="2">
    <location>
        <begin position="190"/>
        <end position="208"/>
    </location>
</feature>
<dbReference type="PANTHER" id="PTHR12161">
    <property type="entry name" value="IST1 FAMILY MEMBER"/>
    <property type="match status" value="1"/>
</dbReference>
<dbReference type="Gene3D" id="1.20.1260.60">
    <property type="entry name" value="Vacuolar protein sorting-associated protein Ist1"/>
    <property type="match status" value="1"/>
</dbReference>
<feature type="region of interest" description="Disordered" evidence="2">
    <location>
        <begin position="260"/>
        <end position="332"/>
    </location>
</feature>
<dbReference type="Proteomes" id="UP000289738">
    <property type="component" value="Chromosome A07"/>
</dbReference>
<dbReference type="InterPro" id="IPR005061">
    <property type="entry name" value="Ist1"/>
</dbReference>
<evidence type="ECO:0000256" key="2">
    <source>
        <dbReference type="SAM" id="MobiDB-lite"/>
    </source>
</evidence>
<reference evidence="4 5" key="1">
    <citation type="submission" date="2019-01" db="EMBL/GenBank/DDBJ databases">
        <title>Sequencing of cultivated peanut Arachis hypogaea provides insights into genome evolution and oil improvement.</title>
        <authorList>
            <person name="Chen X."/>
        </authorList>
    </citation>
    <scope>NUCLEOTIDE SEQUENCE [LARGE SCALE GENOMIC DNA]</scope>
    <source>
        <strain evidence="5">cv. Fuhuasheng</strain>
        <strain evidence="4">GDAAS-fuhuasheng2018</strain>
        <tissue evidence="4">Leaves</tissue>
    </source>
</reference>
<evidence type="ECO:0000313" key="3">
    <source>
        <dbReference type="EMBL" id="RYR50721.1"/>
    </source>
</evidence>
<dbReference type="PANTHER" id="PTHR12161:SF46">
    <property type="entry name" value="VACUOLAR PROTEIN SORTING-ASSOCIATED PROTEIN IST1-RELATED"/>
    <property type="match status" value="1"/>
</dbReference>
<name>A0A445CIH9_ARAHY</name>
<evidence type="ECO:0000256" key="1">
    <source>
        <dbReference type="ARBA" id="ARBA00005536"/>
    </source>
</evidence>
<comment type="similarity">
    <text evidence="1">Belongs to the IST1 family.</text>
</comment>
<protein>
    <recommendedName>
        <fullName evidence="6">IST1-like protein</fullName>
    </recommendedName>
</protein>
<dbReference type="GO" id="GO:0015031">
    <property type="term" value="P:protein transport"/>
    <property type="evidence" value="ECO:0007669"/>
    <property type="project" value="InterPro"/>
</dbReference>
<organism evidence="4 5">
    <name type="scientific">Arachis hypogaea</name>
    <name type="common">Peanut</name>
    <dbReference type="NCBI Taxonomy" id="3818"/>
    <lineage>
        <taxon>Eukaryota</taxon>
        <taxon>Viridiplantae</taxon>
        <taxon>Streptophyta</taxon>
        <taxon>Embryophyta</taxon>
        <taxon>Tracheophyta</taxon>
        <taxon>Spermatophyta</taxon>
        <taxon>Magnoliopsida</taxon>
        <taxon>eudicotyledons</taxon>
        <taxon>Gunneridae</taxon>
        <taxon>Pentapetalae</taxon>
        <taxon>rosids</taxon>
        <taxon>fabids</taxon>
        <taxon>Fabales</taxon>
        <taxon>Fabaceae</taxon>
        <taxon>Papilionoideae</taxon>
        <taxon>50 kb inversion clade</taxon>
        <taxon>dalbergioids sensu lato</taxon>
        <taxon>Dalbergieae</taxon>
        <taxon>Pterocarpus clade</taxon>
        <taxon>Arachis</taxon>
    </lineage>
</organism>
<dbReference type="InterPro" id="IPR042277">
    <property type="entry name" value="IST1-like"/>
</dbReference>
<sequence>MLERMFKKKVYSKCKAYARLTRTRLETIRKKRNAVEKFLKKDIVDLLSSNLDYNAYGRVEGLLVEQNMSSCYELIEKYIECILDHAKDLYDQGDCPEECKEAIPSLIYAAARFSDLPELRDLRTLFTAKYGASLEPYLSKEFVKKLKQDPPSKEMKIQLLSDLAEEFSIRFDSKALEQKLQSLPPLSVSHEGKAKDDAGNNDTEKSNDGSKISNNKGSDEDGSNKRRTLSFNVVPPPYYVTEKNNAENIMVCNNNNNNNTATAVATSEKDSSKPKPRSMRRIKPNPPPYDNGQSMIRRTISDSCDTKTETTTTTSNSVGRSTSLSSHPRLPDYDDISARLAALRRAHNH</sequence>
<dbReference type="STRING" id="3818.A0A445CIH9"/>
<feature type="compositionally biased region" description="Basic residues" evidence="2">
    <location>
        <begin position="274"/>
        <end position="283"/>
    </location>
</feature>
<feature type="region of interest" description="Disordered" evidence="2">
    <location>
        <begin position="182"/>
        <end position="230"/>
    </location>
</feature>
<accession>A0A445CIH9</accession>
<evidence type="ECO:0000313" key="5">
    <source>
        <dbReference type="Proteomes" id="UP000289738"/>
    </source>
</evidence>
<gene>
    <name evidence="3" type="ORF">Ahy_A07g037347</name>
    <name evidence="4" type="ORF">Ahy_A07g037350</name>
</gene>
<keyword evidence="5" id="KW-1185">Reference proteome</keyword>
<dbReference type="AlphaFoldDB" id="A0A445CIH9"/>
<proteinExistence type="inferred from homology"/>
<dbReference type="Pfam" id="PF03398">
    <property type="entry name" value="Ist1"/>
    <property type="match status" value="1"/>
</dbReference>
<evidence type="ECO:0000313" key="4">
    <source>
        <dbReference type="EMBL" id="RYR50724.1"/>
    </source>
</evidence>
<dbReference type="EMBL" id="SDMP01000007">
    <property type="protein sequence ID" value="RYR50721.1"/>
    <property type="molecule type" value="Genomic_DNA"/>
</dbReference>
<dbReference type="EMBL" id="SDMP01000007">
    <property type="protein sequence ID" value="RYR50724.1"/>
    <property type="molecule type" value="Genomic_DNA"/>
</dbReference>
<comment type="caution">
    <text evidence="4">The sequence shown here is derived from an EMBL/GenBank/DDBJ whole genome shotgun (WGS) entry which is preliminary data.</text>
</comment>
<dbReference type="FunFam" id="1.20.1260.60:FF:000002">
    <property type="entry name" value="Vacuolar protein sorting-associated protein IST1"/>
    <property type="match status" value="1"/>
</dbReference>